<protein>
    <submittedName>
        <fullName evidence="1">Uncharacterized protein</fullName>
    </submittedName>
</protein>
<dbReference type="PATRIC" id="fig|1242968.3.peg.1234"/>
<gene>
    <name evidence="1" type="ORF">UNSWCS_27</name>
</gene>
<organism evidence="1 2">
    <name type="scientific">Campylobacter concisus UNSWCS</name>
    <dbReference type="NCBI Taxonomy" id="1242968"/>
    <lineage>
        <taxon>Bacteria</taxon>
        <taxon>Pseudomonadati</taxon>
        <taxon>Campylobacterota</taxon>
        <taxon>Epsilonproteobacteria</taxon>
        <taxon>Campylobacterales</taxon>
        <taxon>Campylobacteraceae</taxon>
        <taxon>Campylobacter</taxon>
    </lineage>
</organism>
<dbReference type="EMBL" id="ANNG01000025">
    <property type="protein sequence ID" value="ERJ28518.1"/>
    <property type="molecule type" value="Genomic_DNA"/>
</dbReference>
<sequence>MLTFCLFKTNPTKNKKFAAWLKFIKFESGNLDKFNIEHGF</sequence>
<accession>U2GRA9</accession>
<evidence type="ECO:0000313" key="1">
    <source>
        <dbReference type="EMBL" id="ERJ28518.1"/>
    </source>
</evidence>
<evidence type="ECO:0000313" key="2">
    <source>
        <dbReference type="Proteomes" id="UP000016620"/>
    </source>
</evidence>
<dbReference type="AlphaFoldDB" id="U2GRA9"/>
<proteinExistence type="predicted"/>
<dbReference type="Proteomes" id="UP000016620">
    <property type="component" value="Unassembled WGS sequence"/>
</dbReference>
<name>U2GRA9_9BACT</name>
<reference evidence="1 2" key="1">
    <citation type="journal article" date="2013" name="BMC Genomics">
        <title>Comparative genomics of Campylobacter concisus isolates reveals genetic diversity and provides insights into disease association.</title>
        <authorList>
            <person name="Deshpande N.P."/>
            <person name="Kaakoush N.O."/>
            <person name="Wilkins M.R."/>
            <person name="Mitchell H.M."/>
        </authorList>
    </citation>
    <scope>NUCLEOTIDE SEQUENCE [LARGE SCALE GENOMIC DNA]</scope>
    <source>
        <strain evidence="1 2">UNSWCS</strain>
    </source>
</reference>
<comment type="caution">
    <text evidence="1">The sequence shown here is derived from an EMBL/GenBank/DDBJ whole genome shotgun (WGS) entry which is preliminary data.</text>
</comment>